<sequence>MQMKMKINKACDINSISVLPPHTRRSSNGPSGLQASQLRSQPSQQSFSHGLSSQHAMLSQFSPNSLDEAVTNDQRLGSLERENSMKKSSCFLPLTYAREESQQPNSRSSTNPMRRWNSADHTTGHLSEGLAHRIGMMETSLNRFGMILDSIQSDIMQVNKGTKEITLEMECIRQKLFAQDNSLQLMSKGQAEIKESIDENLKSLSDQVNKDTWQEKLQEIFLVVSTLPGLIEASLQKVQNELCNTFTKEMQVISRSLKCLNQKDLAPSILSRKSISNQVTVQRKPKHLTKEAKVDVLANVAPHIETGGWKSVKKDKVTLSNRVSDKEHKQKGSCSEKRLMGGRDCRIVIESDEEDDGSFSCLVEDTVDLYGNLTNEAKDETERILRKARKRKRKNCNTIIIN</sequence>
<comment type="caution">
    <text evidence="1">The sequence shown here is derived from an EMBL/GenBank/DDBJ whole genome shotgun (WGS) entry which is preliminary data.</text>
</comment>
<proteinExistence type="predicted"/>
<evidence type="ECO:0000313" key="2">
    <source>
        <dbReference type="Proteomes" id="UP000828941"/>
    </source>
</evidence>
<accession>A0ACB9Q2P6</accession>
<protein>
    <submittedName>
        <fullName evidence="1">Uncharacterized protein</fullName>
    </submittedName>
</protein>
<keyword evidence="2" id="KW-1185">Reference proteome</keyword>
<dbReference type="EMBL" id="CM039427">
    <property type="protein sequence ID" value="KAI4355076.1"/>
    <property type="molecule type" value="Genomic_DNA"/>
</dbReference>
<evidence type="ECO:0000313" key="1">
    <source>
        <dbReference type="EMBL" id="KAI4355076.1"/>
    </source>
</evidence>
<name>A0ACB9Q2P6_BAUVA</name>
<reference evidence="1 2" key="1">
    <citation type="journal article" date="2022" name="DNA Res.">
        <title>Chromosomal-level genome assembly of the orchid tree Bauhinia variegata (Leguminosae; Cercidoideae) supports the allotetraploid origin hypothesis of Bauhinia.</title>
        <authorList>
            <person name="Zhong Y."/>
            <person name="Chen Y."/>
            <person name="Zheng D."/>
            <person name="Pang J."/>
            <person name="Liu Y."/>
            <person name="Luo S."/>
            <person name="Meng S."/>
            <person name="Qian L."/>
            <person name="Wei D."/>
            <person name="Dai S."/>
            <person name="Zhou R."/>
        </authorList>
    </citation>
    <scope>NUCLEOTIDE SEQUENCE [LARGE SCALE GENOMIC DNA]</scope>
    <source>
        <strain evidence="1">BV-YZ2020</strain>
    </source>
</reference>
<organism evidence="1 2">
    <name type="scientific">Bauhinia variegata</name>
    <name type="common">Purple orchid tree</name>
    <name type="synonym">Phanera variegata</name>
    <dbReference type="NCBI Taxonomy" id="167791"/>
    <lineage>
        <taxon>Eukaryota</taxon>
        <taxon>Viridiplantae</taxon>
        <taxon>Streptophyta</taxon>
        <taxon>Embryophyta</taxon>
        <taxon>Tracheophyta</taxon>
        <taxon>Spermatophyta</taxon>
        <taxon>Magnoliopsida</taxon>
        <taxon>eudicotyledons</taxon>
        <taxon>Gunneridae</taxon>
        <taxon>Pentapetalae</taxon>
        <taxon>rosids</taxon>
        <taxon>fabids</taxon>
        <taxon>Fabales</taxon>
        <taxon>Fabaceae</taxon>
        <taxon>Cercidoideae</taxon>
        <taxon>Cercideae</taxon>
        <taxon>Bauhiniinae</taxon>
        <taxon>Bauhinia</taxon>
    </lineage>
</organism>
<gene>
    <name evidence="1" type="ORF">L6164_003886</name>
</gene>
<dbReference type="Proteomes" id="UP000828941">
    <property type="component" value="Chromosome 2"/>
</dbReference>